<evidence type="ECO:0000313" key="2">
    <source>
        <dbReference type="Proteomes" id="UP001440612"/>
    </source>
</evidence>
<gene>
    <name evidence="1" type="ORF">AABB29_01515</name>
</gene>
<evidence type="ECO:0000313" key="1">
    <source>
        <dbReference type="EMBL" id="WZC49367.1"/>
    </source>
</evidence>
<dbReference type="EMBL" id="CP150951">
    <property type="protein sequence ID" value="WZC49367.1"/>
    <property type="molecule type" value="Genomic_DNA"/>
</dbReference>
<protein>
    <submittedName>
        <fullName evidence="1">Uncharacterized protein</fullName>
    </submittedName>
</protein>
<accession>A0ABZ2V4D0</accession>
<proteinExistence type="predicted"/>
<name>A0ABZ2V4D0_9RHOB</name>
<organism evidence="1 2">
    <name type="scientific">Yoonia phaeophyticola</name>
    <dbReference type="NCBI Taxonomy" id="3137369"/>
    <lineage>
        <taxon>Bacteria</taxon>
        <taxon>Pseudomonadati</taxon>
        <taxon>Pseudomonadota</taxon>
        <taxon>Alphaproteobacteria</taxon>
        <taxon>Rhodobacterales</taxon>
        <taxon>Paracoccaceae</taxon>
        <taxon>Yoonia</taxon>
    </lineage>
</organism>
<dbReference type="Proteomes" id="UP001440612">
    <property type="component" value="Chromosome"/>
</dbReference>
<sequence length="506" mass="56775">MTAEIAVLNKSAVALATDSAVTISSGQQTLKIFESADKLFELSTTQPIGIMVYNGMQFLGVPLETVVKGFRKKCDDFETVEDAANAFLHHLYTYVDEAPEEELRDSVASVIAPIAADISTTMQQAVIKRLNDDNEIGSIEDFREVQAKIVSDVLDRYEDSVDQLGKAQFLQRKDNRRQAALYKRLISNVVNDSVTLLAASELDRIIQICTKVLQSNHISNNKTGLVFAGFGGNEIFPTLISFEIDSVFEAKVRAFQTEHCDIDRNGRRAFVRPFAQKEMVDRFLYGLDDRLRSDITEFSSETVRKISEGIIGSIEIEDDQRTELKKLAKDAEEAFMKSLNDDAFTSFQQRSRNEIESMVEFMPKPELAKMAEALIDLTSIKRKVSQELETVGGPVDVAVISKNDGFVWVKRKHYFPTDLNSRYFNRNGGAPQPQMEKTMMHDQPLRSSLLDRADRKSLAMPEQKEGDDVLKEVISKAAAEIEAVFATSAKKYSVMDKKKKTQEAAA</sequence>
<reference evidence="2" key="1">
    <citation type="submission" date="2024-04" db="EMBL/GenBank/DDBJ databases">
        <title>Phylogenomic analyses of a clade within the roseobacter group suggest taxonomic reassignments of species of the genera Aestuariivita, Citreicella, Loktanella, Nautella, Pelagibaca, Ruegeria, Thalassobius, Thiobacimonas and Tropicibacter, and the proposal o.</title>
        <authorList>
            <person name="Jeon C.O."/>
        </authorList>
    </citation>
    <scope>NUCLEOTIDE SEQUENCE [LARGE SCALE GENOMIC DNA]</scope>
    <source>
        <strain evidence="2">BS5-3</strain>
    </source>
</reference>
<keyword evidence="2" id="KW-1185">Reference proteome</keyword>
<dbReference type="RefSeq" id="WP_341367477.1">
    <property type="nucleotide sequence ID" value="NZ_CP150951.2"/>
</dbReference>